<organism evidence="2 3">
    <name type="scientific">Piscinibacter gummiphilus</name>
    <dbReference type="NCBI Taxonomy" id="946333"/>
    <lineage>
        <taxon>Bacteria</taxon>
        <taxon>Pseudomonadati</taxon>
        <taxon>Pseudomonadota</taxon>
        <taxon>Betaproteobacteria</taxon>
        <taxon>Burkholderiales</taxon>
        <taxon>Sphaerotilaceae</taxon>
        <taxon>Piscinibacter</taxon>
    </lineage>
</organism>
<dbReference type="RefSeq" id="WP_316704448.1">
    <property type="nucleotide sequence ID" value="NZ_CP136337.1"/>
</dbReference>
<accession>A0ABZ0D1X9</accession>
<dbReference type="Proteomes" id="UP001303946">
    <property type="component" value="Plasmid unnamed1"/>
</dbReference>
<dbReference type="InterPro" id="IPR004914">
    <property type="entry name" value="Antirestrict"/>
</dbReference>
<keyword evidence="3" id="KW-1185">Reference proteome</keyword>
<evidence type="ECO:0000313" key="2">
    <source>
        <dbReference type="EMBL" id="WOB11244.1"/>
    </source>
</evidence>
<comment type="similarity">
    <text evidence="1">Belongs to the antirestriction protein family.</text>
</comment>
<dbReference type="EMBL" id="CP136337">
    <property type="protein sequence ID" value="WOB11244.1"/>
    <property type="molecule type" value="Genomic_DNA"/>
</dbReference>
<gene>
    <name evidence="2" type="ORF">RXV79_26800</name>
</gene>
<sequence>MSQLQTNLALASTIAGSASVFSTLASEGARMGLPRHFKPRVMLLVESKIYAWMERLCRVYTGGSWDFFDLSNGGAFMAPHSADPFDLHIEALGIERRVSPEVAGIISTGFALRSLAWAGHSDLAEKLAQLLAFVDCHAERALVRQALA</sequence>
<dbReference type="InterPro" id="IPR042297">
    <property type="entry name" value="Antirestriction_sf"/>
</dbReference>
<dbReference type="Pfam" id="PF03230">
    <property type="entry name" value="Antirestrict"/>
    <property type="match status" value="1"/>
</dbReference>
<dbReference type="Gene3D" id="3.30.70.3580">
    <property type="entry name" value="Antirestriction protein"/>
    <property type="match status" value="1"/>
</dbReference>
<reference evidence="2 3" key="1">
    <citation type="submission" date="2023-10" db="EMBL/GenBank/DDBJ databases">
        <title>Bacteria for the degradation of biodegradable plastic PBAT(Polybutylene adipate terephthalate).</title>
        <authorList>
            <person name="Weon H.-Y."/>
            <person name="Yeon J."/>
        </authorList>
    </citation>
    <scope>NUCLEOTIDE SEQUENCE [LARGE SCALE GENOMIC DNA]</scope>
    <source>
        <strain evidence="2 3">SBD 7-3</strain>
        <plasmid evidence="2 3">unnamed1</plasmid>
    </source>
</reference>
<name>A0ABZ0D1X9_9BURK</name>
<geneLocation type="plasmid" evidence="2 3">
    <name>unnamed1</name>
</geneLocation>
<evidence type="ECO:0000313" key="3">
    <source>
        <dbReference type="Proteomes" id="UP001303946"/>
    </source>
</evidence>
<proteinExistence type="inferred from homology"/>
<keyword evidence="2" id="KW-0614">Plasmid</keyword>
<protein>
    <submittedName>
        <fullName evidence="2">Antirestriction protein</fullName>
    </submittedName>
</protein>
<evidence type="ECO:0000256" key="1">
    <source>
        <dbReference type="ARBA" id="ARBA00008618"/>
    </source>
</evidence>